<reference evidence="6" key="1">
    <citation type="journal article" date="2021" name="Front. Microbiol.">
        <title>Comprehensive Comparative Genomics and Phenotyping of Methylobacterium Species.</title>
        <authorList>
            <person name="Alessa O."/>
            <person name="Ogura Y."/>
            <person name="Fujitani Y."/>
            <person name="Takami H."/>
            <person name="Hayashi T."/>
            <person name="Sahin N."/>
            <person name="Tani A."/>
        </authorList>
    </citation>
    <scope>NUCLEOTIDE SEQUENCE</scope>
    <source>
        <strain evidence="6">DSM 17168</strain>
    </source>
</reference>
<protein>
    <submittedName>
        <fullName evidence="6">Multidrug efflux system ATP-binding protein</fullName>
    </submittedName>
</protein>
<accession>A0ABQ4SH47</accession>
<evidence type="ECO:0000256" key="1">
    <source>
        <dbReference type="ARBA" id="ARBA00005417"/>
    </source>
</evidence>
<name>A0ABQ4SH47_9HYPH</name>
<proteinExistence type="inferred from homology"/>
<dbReference type="PROSITE" id="PS00211">
    <property type="entry name" value="ABC_TRANSPORTER_1"/>
    <property type="match status" value="1"/>
</dbReference>
<dbReference type="GO" id="GO:0005524">
    <property type="term" value="F:ATP binding"/>
    <property type="evidence" value="ECO:0007669"/>
    <property type="project" value="UniProtKB-KW"/>
</dbReference>
<dbReference type="Proteomes" id="UP001055153">
    <property type="component" value="Unassembled WGS sequence"/>
</dbReference>
<gene>
    <name evidence="6" type="ORF">GMJLKIPL_3012</name>
</gene>
<dbReference type="Pfam" id="PF00005">
    <property type="entry name" value="ABC_tran"/>
    <property type="match status" value="1"/>
</dbReference>
<dbReference type="EMBL" id="BPQQ01000034">
    <property type="protein sequence ID" value="GJE01083.1"/>
    <property type="molecule type" value="Genomic_DNA"/>
</dbReference>
<dbReference type="PANTHER" id="PTHR42939:SF1">
    <property type="entry name" value="ABC TRANSPORTER ATP-BINDING PROTEIN ALBC-RELATED"/>
    <property type="match status" value="1"/>
</dbReference>
<dbReference type="InterPro" id="IPR051782">
    <property type="entry name" value="ABC_Transporter_VariousFunc"/>
</dbReference>
<keyword evidence="3" id="KW-0547">Nucleotide-binding</keyword>
<comment type="similarity">
    <text evidence="1">Belongs to the ABC transporter superfamily.</text>
</comment>
<evidence type="ECO:0000313" key="7">
    <source>
        <dbReference type="Proteomes" id="UP001055153"/>
    </source>
</evidence>
<dbReference type="InterPro" id="IPR003593">
    <property type="entry name" value="AAA+_ATPase"/>
</dbReference>
<reference evidence="6" key="2">
    <citation type="submission" date="2021-08" db="EMBL/GenBank/DDBJ databases">
        <authorList>
            <person name="Tani A."/>
            <person name="Ola A."/>
            <person name="Ogura Y."/>
            <person name="Katsura K."/>
            <person name="Hayashi T."/>
        </authorList>
    </citation>
    <scope>NUCLEOTIDE SEQUENCE</scope>
    <source>
        <strain evidence="6">DSM 17168</strain>
    </source>
</reference>
<keyword evidence="2" id="KW-0813">Transport</keyword>
<dbReference type="InterPro" id="IPR017871">
    <property type="entry name" value="ABC_transporter-like_CS"/>
</dbReference>
<dbReference type="PROSITE" id="PS50893">
    <property type="entry name" value="ABC_TRANSPORTER_2"/>
    <property type="match status" value="1"/>
</dbReference>
<dbReference type="CDD" id="cd03230">
    <property type="entry name" value="ABC_DR_subfamily_A"/>
    <property type="match status" value="1"/>
</dbReference>
<evidence type="ECO:0000313" key="6">
    <source>
        <dbReference type="EMBL" id="GJE01083.1"/>
    </source>
</evidence>
<keyword evidence="4 6" id="KW-0067">ATP-binding</keyword>
<evidence type="ECO:0000259" key="5">
    <source>
        <dbReference type="PROSITE" id="PS50893"/>
    </source>
</evidence>
<sequence length="246" mass="25530">MRDATGPDAPVLAIRGATKRFAGRLILDGLDLALGAGEVYALLGPNGAGKTTTINLILGFLRADAGEVRVGGLDPATAPVAARAQAAYIPEQVALYPGLSGLENLRYLATLAALRLSRSEAGRLLDEAGLAGEAHGRPAAGYSKGMRQKVGIAVALARRARLLLLDEPTSGLDPGASADFARTVRAAASRGTAVLMATHDLYRLREMADRVGVLRAGRIAEEIDPRGLDAAALERLALARPAEEAP</sequence>
<feature type="domain" description="ABC transporter" evidence="5">
    <location>
        <begin position="12"/>
        <end position="241"/>
    </location>
</feature>
<dbReference type="RefSeq" id="WP_238235891.1">
    <property type="nucleotide sequence ID" value="NZ_BPQQ01000034.1"/>
</dbReference>
<dbReference type="PANTHER" id="PTHR42939">
    <property type="entry name" value="ABC TRANSPORTER ATP-BINDING PROTEIN ALBC-RELATED"/>
    <property type="match status" value="1"/>
</dbReference>
<comment type="caution">
    <text evidence="6">The sequence shown here is derived from an EMBL/GenBank/DDBJ whole genome shotgun (WGS) entry which is preliminary data.</text>
</comment>
<evidence type="ECO:0000256" key="3">
    <source>
        <dbReference type="ARBA" id="ARBA00022741"/>
    </source>
</evidence>
<dbReference type="SUPFAM" id="SSF52540">
    <property type="entry name" value="P-loop containing nucleoside triphosphate hydrolases"/>
    <property type="match status" value="1"/>
</dbReference>
<organism evidence="6 7">
    <name type="scientific">Methylobacterium isbiliense</name>
    <dbReference type="NCBI Taxonomy" id="315478"/>
    <lineage>
        <taxon>Bacteria</taxon>
        <taxon>Pseudomonadati</taxon>
        <taxon>Pseudomonadota</taxon>
        <taxon>Alphaproteobacteria</taxon>
        <taxon>Hyphomicrobiales</taxon>
        <taxon>Methylobacteriaceae</taxon>
        <taxon>Methylobacterium</taxon>
    </lineage>
</organism>
<evidence type="ECO:0000256" key="2">
    <source>
        <dbReference type="ARBA" id="ARBA00022448"/>
    </source>
</evidence>
<evidence type="ECO:0000256" key="4">
    <source>
        <dbReference type="ARBA" id="ARBA00022840"/>
    </source>
</evidence>
<dbReference type="Gene3D" id="3.40.50.300">
    <property type="entry name" value="P-loop containing nucleotide triphosphate hydrolases"/>
    <property type="match status" value="1"/>
</dbReference>
<dbReference type="SMART" id="SM00382">
    <property type="entry name" value="AAA"/>
    <property type="match status" value="1"/>
</dbReference>
<dbReference type="InterPro" id="IPR003439">
    <property type="entry name" value="ABC_transporter-like_ATP-bd"/>
</dbReference>
<dbReference type="InterPro" id="IPR027417">
    <property type="entry name" value="P-loop_NTPase"/>
</dbReference>
<keyword evidence="7" id="KW-1185">Reference proteome</keyword>